<keyword evidence="11 20" id="KW-0378">Hydrolase</keyword>
<dbReference type="GO" id="GO:0005525">
    <property type="term" value="F:GTP binding"/>
    <property type="evidence" value="ECO:0007669"/>
    <property type="project" value="UniProtKB-KW"/>
</dbReference>
<evidence type="ECO:0000256" key="9">
    <source>
        <dbReference type="ARBA" id="ARBA00022723"/>
    </source>
</evidence>
<dbReference type="Proteomes" id="UP000033428">
    <property type="component" value="Unassembled WGS sequence"/>
</dbReference>
<evidence type="ECO:0000256" key="1">
    <source>
        <dbReference type="ARBA" id="ARBA00000141"/>
    </source>
</evidence>
<dbReference type="Pfam" id="PF00925">
    <property type="entry name" value="GTP_cyclohydro2"/>
    <property type="match status" value="1"/>
</dbReference>
<feature type="site" description="Essential for DHBP synthase activity" evidence="20">
    <location>
        <position position="133"/>
    </location>
</feature>
<feature type="binding site" evidence="20">
    <location>
        <position position="263"/>
    </location>
    <ligand>
        <name>Zn(2+)</name>
        <dbReference type="ChEBI" id="CHEBI:29105"/>
        <note>catalytic</note>
    </ligand>
</feature>
<feature type="binding site" evidence="20">
    <location>
        <position position="274"/>
    </location>
    <ligand>
        <name>Zn(2+)</name>
        <dbReference type="ChEBI" id="CHEBI:29105"/>
        <note>catalytic</note>
    </ligand>
</feature>
<evidence type="ECO:0000256" key="14">
    <source>
        <dbReference type="ARBA" id="ARBA00023134"/>
    </source>
</evidence>
<gene>
    <name evidence="20" type="primary">ribBA</name>
    <name evidence="22" type="ORF">OMAG_001058</name>
</gene>
<feature type="binding site" evidence="20">
    <location>
        <position position="35"/>
    </location>
    <ligand>
        <name>Mg(2+)</name>
        <dbReference type="ChEBI" id="CHEBI:18420"/>
        <label>2</label>
    </ligand>
</feature>
<organism evidence="22 23">
    <name type="scientific">Candidatus Omnitrophus magneticus</name>
    <dbReference type="NCBI Taxonomy" id="1609969"/>
    <lineage>
        <taxon>Bacteria</taxon>
        <taxon>Pseudomonadati</taxon>
        <taxon>Candidatus Omnitrophota</taxon>
        <taxon>Candidatus Omnitrophus</taxon>
    </lineage>
</organism>
<feature type="binding site" evidence="20">
    <location>
        <position position="358"/>
    </location>
    <ligand>
        <name>GTP</name>
        <dbReference type="ChEBI" id="CHEBI:37565"/>
    </ligand>
</feature>
<dbReference type="HAMAP" id="MF_00180">
    <property type="entry name" value="RibB"/>
    <property type="match status" value="1"/>
</dbReference>
<dbReference type="InterPro" id="IPR036144">
    <property type="entry name" value="RibA-like_sf"/>
</dbReference>
<dbReference type="NCBIfam" id="NF006803">
    <property type="entry name" value="PRK09311.1"/>
    <property type="match status" value="1"/>
</dbReference>
<dbReference type="GO" id="GO:0030145">
    <property type="term" value="F:manganese ion binding"/>
    <property type="evidence" value="ECO:0007669"/>
    <property type="project" value="UniProtKB-UniRule"/>
</dbReference>
<evidence type="ECO:0000256" key="17">
    <source>
        <dbReference type="ARBA" id="ARBA00023268"/>
    </source>
</evidence>
<evidence type="ECO:0000256" key="12">
    <source>
        <dbReference type="ARBA" id="ARBA00022833"/>
    </source>
</evidence>
<feature type="binding site" evidence="20">
    <location>
        <begin position="301"/>
        <end position="303"/>
    </location>
    <ligand>
        <name>GTP</name>
        <dbReference type="ChEBI" id="CHEBI:37565"/>
    </ligand>
</feature>
<feature type="binding site" evidence="20">
    <location>
        <begin position="258"/>
        <end position="262"/>
    </location>
    <ligand>
        <name>GTP</name>
        <dbReference type="ChEBI" id="CHEBI:37565"/>
    </ligand>
</feature>
<dbReference type="UniPathway" id="UPA00275">
    <property type="reaction ID" value="UER00399"/>
</dbReference>
<feature type="region of interest" description="GTP cyclohydrolase II" evidence="20">
    <location>
        <begin position="209"/>
        <end position="406"/>
    </location>
</feature>
<evidence type="ECO:0000256" key="6">
    <source>
        <dbReference type="ARBA" id="ARBA00005520"/>
    </source>
</evidence>
<keyword evidence="14 20" id="KW-0342">GTP-binding</keyword>
<name>A0A0F0CSU0_9BACT</name>
<comment type="function">
    <text evidence="3 20">Catalyzes the conversion of D-ribulose 5-phosphate to formate and 3,4-dihydroxy-2-butanone 4-phosphate.</text>
</comment>
<keyword evidence="10 20" id="KW-0547">Nucleotide-binding</keyword>
<dbReference type="AlphaFoldDB" id="A0A0F0CSU0"/>
<dbReference type="GO" id="GO:0005829">
    <property type="term" value="C:cytosol"/>
    <property type="evidence" value="ECO:0007669"/>
    <property type="project" value="TreeGrafter"/>
</dbReference>
<dbReference type="InterPro" id="IPR032677">
    <property type="entry name" value="GTP_cyclohydro_II"/>
</dbReference>
<feature type="binding site" evidence="20">
    <location>
        <position position="150"/>
    </location>
    <ligand>
        <name>Mg(2+)</name>
        <dbReference type="ChEBI" id="CHEBI:18420"/>
        <label>2</label>
    </ligand>
</feature>
<evidence type="ECO:0000256" key="20">
    <source>
        <dbReference type="HAMAP-Rule" id="MF_01283"/>
    </source>
</evidence>
<feature type="binding site" evidence="20">
    <location>
        <position position="279"/>
    </location>
    <ligand>
        <name>GTP</name>
        <dbReference type="ChEBI" id="CHEBI:37565"/>
    </ligand>
</feature>
<proteinExistence type="inferred from homology"/>
<reference evidence="22 23" key="1">
    <citation type="submission" date="2015-02" db="EMBL/GenBank/DDBJ databases">
        <title>Single-cell genomics of uncultivated deep-branching MTB reveals a conserved set of magnetosome genes.</title>
        <authorList>
            <person name="Kolinko S."/>
            <person name="Richter M."/>
            <person name="Glockner F.O."/>
            <person name="Brachmann A."/>
            <person name="Schuler D."/>
        </authorList>
    </citation>
    <scope>NUCLEOTIDE SEQUENCE [LARGE SCALE GENOMIC DNA]</scope>
    <source>
        <strain evidence="22">SKK-01</strain>
    </source>
</reference>
<evidence type="ECO:0000313" key="22">
    <source>
        <dbReference type="EMBL" id="KJJ85094.1"/>
    </source>
</evidence>
<dbReference type="PATRIC" id="fig|1609969.3.peg.1137"/>
<keyword evidence="16 20" id="KW-0456">Lyase</keyword>
<dbReference type="NCBIfam" id="TIGR00505">
    <property type="entry name" value="ribA"/>
    <property type="match status" value="1"/>
</dbReference>
<keyword evidence="17 20" id="KW-0511">Multifunctional enzyme</keyword>
<dbReference type="FunFam" id="3.40.50.10990:FF:000001">
    <property type="entry name" value="Riboflavin biosynthesis protein RibBA"/>
    <property type="match status" value="1"/>
</dbReference>
<evidence type="ECO:0000256" key="13">
    <source>
        <dbReference type="ARBA" id="ARBA00022842"/>
    </source>
</evidence>
<comment type="pathway">
    <text evidence="4 20">Cofactor biosynthesis; riboflavin biosynthesis; 5-amino-6-(D-ribitylamino)uracil from GTP: step 1/4.</text>
</comment>
<feature type="binding site" evidence="20">
    <location>
        <position position="323"/>
    </location>
    <ligand>
        <name>GTP</name>
        <dbReference type="ChEBI" id="CHEBI:37565"/>
    </ligand>
</feature>
<keyword evidence="23" id="KW-1185">Reference proteome</keyword>
<comment type="similarity">
    <text evidence="7 20">In the C-terminal section; belongs to the GTP cyclohydrolase II family.</text>
</comment>
<dbReference type="SUPFAM" id="SSF142695">
    <property type="entry name" value="RibA-like"/>
    <property type="match status" value="1"/>
</dbReference>
<dbReference type="FunFam" id="3.90.870.10:FF:000001">
    <property type="entry name" value="Riboflavin biosynthesis protein RibBA"/>
    <property type="match status" value="1"/>
</dbReference>
<evidence type="ECO:0000256" key="3">
    <source>
        <dbReference type="ARBA" id="ARBA00002284"/>
    </source>
</evidence>
<evidence type="ECO:0000256" key="4">
    <source>
        <dbReference type="ARBA" id="ARBA00004853"/>
    </source>
</evidence>
<dbReference type="NCBIfam" id="TIGR00506">
    <property type="entry name" value="ribB"/>
    <property type="match status" value="1"/>
</dbReference>
<feature type="binding site" evidence="20">
    <location>
        <position position="363"/>
    </location>
    <ligand>
        <name>GTP</name>
        <dbReference type="ChEBI" id="CHEBI:37565"/>
    </ligand>
</feature>
<dbReference type="GO" id="GO:0008686">
    <property type="term" value="F:3,4-dihydroxy-2-butanone-4-phosphate synthase activity"/>
    <property type="evidence" value="ECO:0007669"/>
    <property type="project" value="UniProtKB-UniRule"/>
</dbReference>
<dbReference type="PIRSF" id="PIRSF001259">
    <property type="entry name" value="RibA"/>
    <property type="match status" value="1"/>
</dbReference>
<dbReference type="EC" id="4.1.99.12" evidence="20"/>
<evidence type="ECO:0000256" key="16">
    <source>
        <dbReference type="ARBA" id="ARBA00023239"/>
    </source>
</evidence>
<comment type="cofactor">
    <cofactor evidence="2">
        <name>Mn(2+)</name>
        <dbReference type="ChEBI" id="CHEBI:29035"/>
    </cofactor>
</comment>
<dbReference type="InterPro" id="IPR000422">
    <property type="entry name" value="DHBP_synthase_RibB"/>
</dbReference>
<dbReference type="InterPro" id="IPR000926">
    <property type="entry name" value="RibA"/>
</dbReference>
<feature type="binding site" evidence="20">
    <location>
        <position position="276"/>
    </location>
    <ligand>
        <name>Zn(2+)</name>
        <dbReference type="ChEBI" id="CHEBI:29105"/>
        <note>catalytic</note>
    </ligand>
</feature>
<dbReference type="InterPro" id="IPR017945">
    <property type="entry name" value="DHBP_synth_RibB-like_a/b_dom"/>
</dbReference>
<dbReference type="PANTHER" id="PTHR21327:SF18">
    <property type="entry name" value="3,4-DIHYDROXY-2-BUTANONE 4-PHOSPHATE SYNTHASE"/>
    <property type="match status" value="1"/>
</dbReference>
<feature type="domain" description="GTP cyclohydrolase II" evidence="21">
    <location>
        <begin position="214"/>
        <end position="379"/>
    </location>
</feature>
<dbReference type="GO" id="GO:0003935">
    <property type="term" value="F:GTP cyclohydrolase II activity"/>
    <property type="evidence" value="ECO:0007669"/>
    <property type="project" value="UniProtKB-UniRule"/>
</dbReference>
<keyword evidence="15 20" id="KW-0464">Manganese</keyword>
<dbReference type="EC" id="3.5.4.25" evidence="20"/>
<protein>
    <recommendedName>
        <fullName evidence="20">Riboflavin biosynthesis protein RibBA</fullName>
    </recommendedName>
    <domain>
        <recommendedName>
            <fullName evidence="20">3,4-dihydroxy-2-butanone 4-phosphate synthase</fullName>
            <shortName evidence="20">DHBP synthase</shortName>
            <ecNumber evidence="20">4.1.99.12</ecNumber>
        </recommendedName>
    </domain>
    <domain>
        <recommendedName>
            <fullName evidence="20">GTP cyclohydrolase-2</fullName>
            <ecNumber evidence="20">3.5.4.25</ecNumber>
        </recommendedName>
        <alternativeName>
            <fullName evidence="20">GTP cyclohydrolase II</fullName>
        </alternativeName>
    </domain>
</protein>
<dbReference type="EMBL" id="JYNY01000222">
    <property type="protein sequence ID" value="KJJ85094.1"/>
    <property type="molecule type" value="Genomic_DNA"/>
</dbReference>
<evidence type="ECO:0000256" key="10">
    <source>
        <dbReference type="ARBA" id="ARBA00022741"/>
    </source>
</evidence>
<feature type="region of interest" description="DHBP synthase" evidence="20">
    <location>
        <begin position="1"/>
        <end position="208"/>
    </location>
</feature>
<comment type="similarity">
    <text evidence="6 20">In the N-terminal section; belongs to the DHBP synthase family.</text>
</comment>
<dbReference type="HAMAP" id="MF_01283">
    <property type="entry name" value="RibBA"/>
    <property type="match status" value="1"/>
</dbReference>
<dbReference type="Gene3D" id="3.40.50.10990">
    <property type="entry name" value="GTP cyclohydrolase II"/>
    <property type="match status" value="1"/>
</dbReference>
<evidence type="ECO:0000256" key="5">
    <source>
        <dbReference type="ARBA" id="ARBA00004904"/>
    </source>
</evidence>
<comment type="cofactor">
    <cofactor evidence="20">
        <name>Zn(2+)</name>
        <dbReference type="ChEBI" id="CHEBI:29105"/>
    </cofactor>
    <text evidence="20">Binds 1 zinc ion per subunit.</text>
</comment>
<dbReference type="Pfam" id="PF00926">
    <property type="entry name" value="DHBP_synthase"/>
    <property type="match status" value="1"/>
</dbReference>
<keyword evidence="13 20" id="KW-0460">Magnesium</keyword>
<feature type="active site" description="Proton acceptor; for GTP cyclohydrolase activity" evidence="20">
    <location>
        <position position="335"/>
    </location>
</feature>
<evidence type="ECO:0000256" key="19">
    <source>
        <dbReference type="ARBA" id="ARBA00049295"/>
    </source>
</evidence>
<evidence type="ECO:0000313" key="23">
    <source>
        <dbReference type="Proteomes" id="UP000033428"/>
    </source>
</evidence>
<evidence type="ECO:0000256" key="15">
    <source>
        <dbReference type="ARBA" id="ARBA00023211"/>
    </source>
</evidence>
<comment type="function">
    <text evidence="18 20">Catalyzes the conversion of GTP to 2,5-diamino-6-ribosylamino-4(3H)-pyrimidinone 5'-phosphate (DARP), formate and pyrophosphate.</text>
</comment>
<feature type="binding site" evidence="20">
    <location>
        <begin position="34"/>
        <end position="35"/>
    </location>
    <ligand>
        <name>D-ribulose 5-phosphate</name>
        <dbReference type="ChEBI" id="CHEBI:58121"/>
    </ligand>
</feature>
<comment type="caution">
    <text evidence="22">The sequence shown here is derived from an EMBL/GenBank/DDBJ whole genome shotgun (WGS) entry which is preliminary data.</text>
</comment>
<dbReference type="SUPFAM" id="SSF55821">
    <property type="entry name" value="YrdC/RibB"/>
    <property type="match status" value="1"/>
</dbReference>
<evidence type="ECO:0000256" key="8">
    <source>
        <dbReference type="ARBA" id="ARBA00022619"/>
    </source>
</evidence>
<dbReference type="PANTHER" id="PTHR21327">
    <property type="entry name" value="GTP CYCLOHYDROLASE II-RELATED"/>
    <property type="match status" value="1"/>
</dbReference>
<dbReference type="GO" id="GO:0008270">
    <property type="term" value="F:zinc ion binding"/>
    <property type="evidence" value="ECO:0007669"/>
    <property type="project" value="UniProtKB-UniRule"/>
</dbReference>
<feature type="site" description="Essential for DHBP synthase activity" evidence="20">
    <location>
        <position position="171"/>
    </location>
</feature>
<dbReference type="HAMAP" id="MF_00179">
    <property type="entry name" value="RibA"/>
    <property type="match status" value="1"/>
</dbReference>
<evidence type="ECO:0000256" key="2">
    <source>
        <dbReference type="ARBA" id="ARBA00001936"/>
    </source>
</evidence>
<comment type="pathway">
    <text evidence="5 20">Cofactor biosynthesis; riboflavin biosynthesis; 2-hydroxy-3-oxobutyl phosphate from D-ribulose 5-phosphate: step 1/1.</text>
</comment>
<feature type="binding site" evidence="20">
    <location>
        <begin position="147"/>
        <end position="151"/>
    </location>
    <ligand>
        <name>D-ribulose 5-phosphate</name>
        <dbReference type="ChEBI" id="CHEBI:58121"/>
    </ligand>
</feature>
<evidence type="ECO:0000259" key="21">
    <source>
        <dbReference type="Pfam" id="PF00925"/>
    </source>
</evidence>
<dbReference type="NCBIfam" id="NF001591">
    <property type="entry name" value="PRK00393.1"/>
    <property type="match status" value="1"/>
</dbReference>
<dbReference type="InterPro" id="IPR016299">
    <property type="entry name" value="Riboflavin_synth_RibBA"/>
</dbReference>
<comment type="catalytic activity">
    <reaction evidence="19 20">
        <text>GTP + 4 H2O = 2,5-diamino-6-hydroxy-4-(5-phosphoribosylamino)-pyrimidine + formate + 2 phosphate + 3 H(+)</text>
        <dbReference type="Rhea" id="RHEA:23704"/>
        <dbReference type="ChEBI" id="CHEBI:15377"/>
        <dbReference type="ChEBI" id="CHEBI:15378"/>
        <dbReference type="ChEBI" id="CHEBI:15740"/>
        <dbReference type="ChEBI" id="CHEBI:37565"/>
        <dbReference type="ChEBI" id="CHEBI:43474"/>
        <dbReference type="ChEBI" id="CHEBI:58614"/>
        <dbReference type="EC" id="3.5.4.25"/>
    </reaction>
</comment>
<dbReference type="GO" id="GO:0000287">
    <property type="term" value="F:magnesium ion binding"/>
    <property type="evidence" value="ECO:0007669"/>
    <property type="project" value="UniProtKB-UniRule"/>
</dbReference>
<evidence type="ECO:0000256" key="18">
    <source>
        <dbReference type="ARBA" id="ARBA00043932"/>
    </source>
</evidence>
<evidence type="ECO:0000256" key="7">
    <source>
        <dbReference type="ARBA" id="ARBA00008976"/>
    </source>
</evidence>
<feature type="binding site" evidence="20">
    <location>
        <position position="35"/>
    </location>
    <ligand>
        <name>Mg(2+)</name>
        <dbReference type="ChEBI" id="CHEBI:18420"/>
        <label>1</label>
    </ligand>
</feature>
<comment type="cofactor">
    <cofactor evidence="20">
        <name>Mg(2+)</name>
        <dbReference type="ChEBI" id="CHEBI:18420"/>
    </cofactor>
    <cofactor evidence="20">
        <name>Mn(2+)</name>
        <dbReference type="ChEBI" id="CHEBI:29035"/>
    </cofactor>
    <text evidence="20">Binds 2 divalent metal cations per subunit. Magnesium or manganese.</text>
</comment>
<sequence length="406" mass="45468">MKKQKINYKLNSIEEVISDIKEGRVVIVVDDPSRENEGDFIVPAKGITPEKVNFLAKYGRGLICVPIDDELADKLDLHYMAREFPDKYKTAWTISIDAKKNVTTGISARDRANTIKLLASKDARPDDFFRPGHIFPLRAKKGGVLVRAGHTEACVDLMKLAGSRPVGVICEIMNDDGTMARLPSLIEFAKKHKLKICSIEDLIRYRRTKEKLIERVAKTILPTPFGTFDLYAYRSFVDDYQHLALVKGDVTNGEVLVRVHSQCLTGDVFHSMRCDCGKQLDLAMKIISEKGKGVILYLSQEGRGIGLLNKIKAYELQDKGLDTVDANEKLGFNADIRDYGIGAQILSDLGLKKIDVLTNNPRKVVGLRGYGLHVSKRVPLEIAPTDTTRKYLKAKKYRLGHALKKI</sequence>
<keyword evidence="8 20" id="KW-0686">Riboflavin biosynthesis</keyword>
<dbReference type="GO" id="GO:0009231">
    <property type="term" value="P:riboflavin biosynthetic process"/>
    <property type="evidence" value="ECO:0007669"/>
    <property type="project" value="UniProtKB-UniRule"/>
</dbReference>
<dbReference type="Gene3D" id="3.90.870.10">
    <property type="entry name" value="DHBP synthase"/>
    <property type="match status" value="1"/>
</dbReference>
<dbReference type="CDD" id="cd00641">
    <property type="entry name" value="GTP_cyclohydro2"/>
    <property type="match status" value="1"/>
</dbReference>
<evidence type="ECO:0000256" key="11">
    <source>
        <dbReference type="ARBA" id="ARBA00022801"/>
    </source>
</evidence>
<feature type="active site" description="Nucleophile; for GTP cyclohydrolase activity" evidence="20">
    <location>
        <position position="337"/>
    </location>
</feature>
<keyword evidence="9 20" id="KW-0479">Metal-binding</keyword>
<accession>A0A0F0CSU0</accession>
<feature type="binding site" evidence="20">
    <location>
        <position position="171"/>
    </location>
    <ligand>
        <name>D-ribulose 5-phosphate</name>
        <dbReference type="ChEBI" id="CHEBI:58121"/>
    </ligand>
</feature>
<comment type="catalytic activity">
    <reaction evidence="1 20">
        <text>D-ribulose 5-phosphate = (2S)-2-hydroxy-3-oxobutyl phosphate + formate + H(+)</text>
        <dbReference type="Rhea" id="RHEA:18457"/>
        <dbReference type="ChEBI" id="CHEBI:15378"/>
        <dbReference type="ChEBI" id="CHEBI:15740"/>
        <dbReference type="ChEBI" id="CHEBI:58121"/>
        <dbReference type="ChEBI" id="CHEBI:58830"/>
        <dbReference type="EC" id="4.1.99.12"/>
    </reaction>
</comment>
<keyword evidence="12 20" id="KW-0862">Zinc</keyword>
<feature type="binding site" evidence="20">
    <location>
        <position position="39"/>
    </location>
    <ligand>
        <name>D-ribulose 5-phosphate</name>
        <dbReference type="ChEBI" id="CHEBI:58121"/>
    </ligand>
</feature>